<dbReference type="EMBL" id="CM042888">
    <property type="protein sequence ID" value="KAI4326561.1"/>
    <property type="molecule type" value="Genomic_DNA"/>
</dbReference>
<protein>
    <submittedName>
        <fullName evidence="1">Uncharacterized protein</fullName>
    </submittedName>
</protein>
<reference evidence="2" key="1">
    <citation type="journal article" date="2023" name="Front. Plant Sci.">
        <title>Chromosomal-level genome assembly of Melastoma candidum provides insights into trichome evolution.</title>
        <authorList>
            <person name="Zhong Y."/>
            <person name="Wu W."/>
            <person name="Sun C."/>
            <person name="Zou P."/>
            <person name="Liu Y."/>
            <person name="Dai S."/>
            <person name="Zhou R."/>
        </authorList>
    </citation>
    <scope>NUCLEOTIDE SEQUENCE [LARGE SCALE GENOMIC DNA]</scope>
</reference>
<comment type="caution">
    <text evidence="1">The sequence shown here is derived from an EMBL/GenBank/DDBJ whole genome shotgun (WGS) entry which is preliminary data.</text>
</comment>
<name>A0ACB9MS51_9MYRT</name>
<proteinExistence type="predicted"/>
<keyword evidence="2" id="KW-1185">Reference proteome</keyword>
<accession>A0ACB9MS51</accession>
<sequence>MAAAKSVLLAFLLSSFLAGTALGKGYSTTRLSEGQQCRLRRIQSVQPNQRIESEGGLTELWDYNDEQFECAGVVACRNTLRQNSLFLPEFHNAPRLIYIERGRGLLGITFPGCAETYHSDPSAGERRGGLERLGGQSETEQSERRDQHQKVHRIRRGDIIAIPEGAVHWCYNDGDEELVAISVIDLNNQNNQLDERPRAFFLAGGFGGGERGFRGQTEGRGGRFNYRNIFQGFDEHMLAESYGVSPDLIRRMQSQNTDRGIMIQVRERMRVVAPEQDDEEFELEEEERFRRRRFNSEEDEAAARNGFEETFCTMKVRQNIEVRREAEVHSRQAGKLNLVNMHKMPILQYIDMSAERGRLNPRALYTPHWSITDHRLVYVLRGNAHVQITDNNGENIFDERVNEGEMFVIPQFYTTVARASNEGFEWVSFKTSGQPMKSPLAGYTSVLRALPIEVIENAYEMSPREAMEVKFNRDHQTFLLSPSQQGGGVGRFD</sequence>
<evidence type="ECO:0000313" key="2">
    <source>
        <dbReference type="Proteomes" id="UP001057402"/>
    </source>
</evidence>
<evidence type="ECO:0000313" key="1">
    <source>
        <dbReference type="EMBL" id="KAI4326561.1"/>
    </source>
</evidence>
<gene>
    <name evidence="1" type="ORF">MLD38_031864</name>
</gene>
<organism evidence="1 2">
    <name type="scientific">Melastoma candidum</name>
    <dbReference type="NCBI Taxonomy" id="119954"/>
    <lineage>
        <taxon>Eukaryota</taxon>
        <taxon>Viridiplantae</taxon>
        <taxon>Streptophyta</taxon>
        <taxon>Embryophyta</taxon>
        <taxon>Tracheophyta</taxon>
        <taxon>Spermatophyta</taxon>
        <taxon>Magnoliopsida</taxon>
        <taxon>eudicotyledons</taxon>
        <taxon>Gunneridae</taxon>
        <taxon>Pentapetalae</taxon>
        <taxon>rosids</taxon>
        <taxon>malvids</taxon>
        <taxon>Myrtales</taxon>
        <taxon>Melastomataceae</taxon>
        <taxon>Melastomatoideae</taxon>
        <taxon>Melastomateae</taxon>
        <taxon>Melastoma</taxon>
    </lineage>
</organism>
<dbReference type="Proteomes" id="UP001057402">
    <property type="component" value="Chromosome 9"/>
</dbReference>